<evidence type="ECO:0008006" key="3">
    <source>
        <dbReference type="Google" id="ProtNLM"/>
    </source>
</evidence>
<protein>
    <recommendedName>
        <fullName evidence="3">Reverse transcriptase domain-containing protein</fullName>
    </recommendedName>
</protein>
<accession>A0ABD3GDC5</accession>
<sequence>MWDTSFSDHISVSCLFSPDAVAAEQSRSFFFEADSFFLSKPTVKEKLNVFWENSLAESNAEGLELFVHAWVTLRAEVKRLQYEDLQQLSELDSLRRQLEDLTVGDNLTEAEEALVLELSEKVRRLQAWHDHRWKLWSRERFLKQGEVSSPFFFKRFRLKRRKLMVQSLRTEAGAITSSDGISREFFNHFSSIFSLPLTDTDVVQQEQFLEVVRNRADPGQLAFMDDGFILGRNVHSNILFFSFLHEALKRERKTGFFLMLDFAKAFDSMKHDFIFKALEMLGFSNFFVGLIRSITVGGYARVMVNN</sequence>
<organism evidence="1 2">
    <name type="scientific">Riccia sorocarpa</name>
    <dbReference type="NCBI Taxonomy" id="122646"/>
    <lineage>
        <taxon>Eukaryota</taxon>
        <taxon>Viridiplantae</taxon>
        <taxon>Streptophyta</taxon>
        <taxon>Embryophyta</taxon>
        <taxon>Marchantiophyta</taxon>
        <taxon>Marchantiopsida</taxon>
        <taxon>Marchantiidae</taxon>
        <taxon>Marchantiales</taxon>
        <taxon>Ricciaceae</taxon>
        <taxon>Riccia</taxon>
    </lineage>
</organism>
<proteinExistence type="predicted"/>
<name>A0ABD3GDC5_9MARC</name>
<keyword evidence="2" id="KW-1185">Reference proteome</keyword>
<evidence type="ECO:0000313" key="2">
    <source>
        <dbReference type="Proteomes" id="UP001633002"/>
    </source>
</evidence>
<comment type="caution">
    <text evidence="1">The sequence shown here is derived from an EMBL/GenBank/DDBJ whole genome shotgun (WGS) entry which is preliminary data.</text>
</comment>
<evidence type="ECO:0000313" key="1">
    <source>
        <dbReference type="EMBL" id="KAL3676656.1"/>
    </source>
</evidence>
<dbReference type="AlphaFoldDB" id="A0ABD3GDC5"/>
<dbReference type="Proteomes" id="UP001633002">
    <property type="component" value="Unassembled WGS sequence"/>
</dbReference>
<gene>
    <name evidence="1" type="ORF">R1sor_026604</name>
</gene>
<reference evidence="1 2" key="1">
    <citation type="submission" date="2024-09" db="EMBL/GenBank/DDBJ databases">
        <title>Chromosome-scale assembly of Riccia sorocarpa.</title>
        <authorList>
            <person name="Paukszto L."/>
        </authorList>
    </citation>
    <scope>NUCLEOTIDE SEQUENCE [LARGE SCALE GENOMIC DNA]</scope>
    <source>
        <strain evidence="1">LP-2024</strain>
        <tissue evidence="1">Aerial parts of the thallus</tissue>
    </source>
</reference>
<dbReference type="EMBL" id="JBJQOH010000008">
    <property type="protein sequence ID" value="KAL3676656.1"/>
    <property type="molecule type" value="Genomic_DNA"/>
</dbReference>